<dbReference type="GO" id="GO:0010468">
    <property type="term" value="P:regulation of gene expression"/>
    <property type="evidence" value="ECO:0007669"/>
    <property type="project" value="TreeGrafter"/>
</dbReference>
<dbReference type="Pfam" id="PF07776">
    <property type="entry name" value="zf-AD"/>
    <property type="match status" value="1"/>
</dbReference>
<keyword evidence="6" id="KW-0238">DNA-binding</keyword>
<dbReference type="PANTHER" id="PTHR16515:SF49">
    <property type="entry name" value="GASTRULA ZINC FINGER PROTEIN XLCGF49.1-LIKE-RELATED"/>
    <property type="match status" value="1"/>
</dbReference>
<feature type="region of interest" description="Disordered" evidence="10">
    <location>
        <begin position="139"/>
        <end position="164"/>
    </location>
</feature>
<dbReference type="InterPro" id="IPR050331">
    <property type="entry name" value="Zinc_finger"/>
</dbReference>
<comment type="subcellular location">
    <subcellularLocation>
        <location evidence="1">Nucleus</location>
    </subcellularLocation>
</comment>
<sequence length="503" mass="57143">MEDSYIISNFHSLCRLCLTKSSLMVSIFGASPDDENNVAITSKITTLCDLQLNPNDGLPGRICYRCLFQLDNCSKFKMQCTQNESKLLEIANRNVEMDNCTSSEIMNSNNQLNNQTKPKSQDYVVEDSVVMVVDPSLDYDTSEESDNADHHTGPAGPTEKDNNIDGEVLVQENFKNIAMCQYCDQAFATQEKCTEHELGVHDPNLPFNCVECSLVFAERSQYIQHTRQVHVCPRSFVGKGDLQRHVLVHSAMKPYVCRKCPLSFCRRDKLIKHERKHGINPNPQSRQGAESTENNSDHNDIVININPFSNLMTLPHNSNTHGNYDLPQIPDHIMGQSSFNQEQNKMKPVMGKTQNSPTKPSPKNRPKNIKCHQCAKRFASLDAYKKHVSAAHIVSRLFQCKVCFKKFVRKHELDCHSAVHAEMKSFSCDKCEQTFMSRDQLVEHEAGHECLYMNMPCTECGATFEKKADLVAHIKSHFSDEFLDKSSETENKEDLIMLHDIVN</sequence>
<feature type="compositionally biased region" description="Polar residues" evidence="10">
    <location>
        <begin position="281"/>
        <end position="294"/>
    </location>
</feature>
<keyword evidence="2 9" id="KW-0479">Metal-binding</keyword>
<dbReference type="InterPro" id="IPR012934">
    <property type="entry name" value="Znf_AD"/>
</dbReference>
<keyword evidence="3" id="KW-0677">Repeat</keyword>
<reference evidence="13" key="1">
    <citation type="submission" date="2020-11" db="EMBL/GenBank/DDBJ databases">
        <authorList>
            <person name="Whiteford S."/>
        </authorList>
    </citation>
    <scope>NUCLEOTIDE SEQUENCE</scope>
</reference>
<evidence type="ECO:0000256" key="10">
    <source>
        <dbReference type="SAM" id="MobiDB-lite"/>
    </source>
</evidence>
<feature type="domain" description="C2H2-type" evidence="11">
    <location>
        <begin position="207"/>
        <end position="235"/>
    </location>
</feature>
<accession>A0A8S4E5Z4</accession>
<keyword evidence="4 8" id="KW-0863">Zinc-finger</keyword>
<feature type="region of interest" description="Disordered" evidence="10">
    <location>
        <begin position="346"/>
        <end position="368"/>
    </location>
</feature>
<feature type="domain" description="C2H2-type" evidence="11">
    <location>
        <begin position="255"/>
        <end position="277"/>
    </location>
</feature>
<evidence type="ECO:0000313" key="13">
    <source>
        <dbReference type="EMBL" id="CAG9110466.1"/>
    </source>
</evidence>
<feature type="compositionally biased region" description="Basic and acidic residues" evidence="10">
    <location>
        <begin position="147"/>
        <end position="163"/>
    </location>
</feature>
<evidence type="ECO:0000256" key="9">
    <source>
        <dbReference type="PROSITE-ProRule" id="PRU01263"/>
    </source>
</evidence>
<dbReference type="AlphaFoldDB" id="A0A8S4E5Z4"/>
<evidence type="ECO:0000256" key="6">
    <source>
        <dbReference type="ARBA" id="ARBA00023125"/>
    </source>
</evidence>
<dbReference type="SMART" id="SM00868">
    <property type="entry name" value="zf-AD"/>
    <property type="match status" value="1"/>
</dbReference>
<comment type="caution">
    <text evidence="13">The sequence shown here is derived from an EMBL/GenBank/DDBJ whole genome shotgun (WGS) entry which is preliminary data.</text>
</comment>
<dbReference type="GO" id="GO:0005634">
    <property type="term" value="C:nucleus"/>
    <property type="evidence" value="ECO:0007669"/>
    <property type="project" value="UniProtKB-SubCell"/>
</dbReference>
<evidence type="ECO:0000313" key="14">
    <source>
        <dbReference type="Proteomes" id="UP000653454"/>
    </source>
</evidence>
<organism evidence="13 14">
    <name type="scientific">Plutella xylostella</name>
    <name type="common">Diamondback moth</name>
    <name type="synonym">Plutella maculipennis</name>
    <dbReference type="NCBI Taxonomy" id="51655"/>
    <lineage>
        <taxon>Eukaryota</taxon>
        <taxon>Metazoa</taxon>
        <taxon>Ecdysozoa</taxon>
        <taxon>Arthropoda</taxon>
        <taxon>Hexapoda</taxon>
        <taxon>Insecta</taxon>
        <taxon>Pterygota</taxon>
        <taxon>Neoptera</taxon>
        <taxon>Endopterygota</taxon>
        <taxon>Lepidoptera</taxon>
        <taxon>Glossata</taxon>
        <taxon>Ditrysia</taxon>
        <taxon>Yponomeutoidea</taxon>
        <taxon>Plutellidae</taxon>
        <taxon>Plutella</taxon>
    </lineage>
</organism>
<feature type="domain" description="C2H2-type" evidence="11">
    <location>
        <begin position="178"/>
        <end position="206"/>
    </location>
</feature>
<feature type="binding site" evidence="9">
    <location>
        <position position="14"/>
    </location>
    <ligand>
        <name>Zn(2+)</name>
        <dbReference type="ChEBI" id="CHEBI:29105"/>
    </ligand>
</feature>
<proteinExistence type="predicted"/>
<evidence type="ECO:0000256" key="7">
    <source>
        <dbReference type="ARBA" id="ARBA00023242"/>
    </source>
</evidence>
<dbReference type="GO" id="GO:0003677">
    <property type="term" value="F:DNA binding"/>
    <property type="evidence" value="ECO:0007669"/>
    <property type="project" value="UniProtKB-KW"/>
</dbReference>
<dbReference type="PANTHER" id="PTHR16515">
    <property type="entry name" value="PR DOMAIN ZINC FINGER PROTEIN"/>
    <property type="match status" value="1"/>
</dbReference>
<feature type="domain" description="C2H2-type" evidence="11">
    <location>
        <begin position="455"/>
        <end position="482"/>
    </location>
</feature>
<feature type="binding site" evidence="9">
    <location>
        <position position="66"/>
    </location>
    <ligand>
        <name>Zn(2+)</name>
        <dbReference type="ChEBI" id="CHEBI:29105"/>
    </ligand>
</feature>
<dbReference type="Proteomes" id="UP000653454">
    <property type="component" value="Unassembled WGS sequence"/>
</dbReference>
<evidence type="ECO:0000256" key="3">
    <source>
        <dbReference type="ARBA" id="ARBA00022737"/>
    </source>
</evidence>
<feature type="domain" description="C2H2-type" evidence="11">
    <location>
        <begin position="369"/>
        <end position="397"/>
    </location>
</feature>
<evidence type="ECO:0000256" key="1">
    <source>
        <dbReference type="ARBA" id="ARBA00004123"/>
    </source>
</evidence>
<feature type="region of interest" description="Disordered" evidence="10">
    <location>
        <begin position="275"/>
        <end position="300"/>
    </location>
</feature>
<evidence type="ECO:0000259" key="12">
    <source>
        <dbReference type="PROSITE" id="PS51915"/>
    </source>
</evidence>
<evidence type="ECO:0000256" key="2">
    <source>
        <dbReference type="ARBA" id="ARBA00022723"/>
    </source>
</evidence>
<dbReference type="GO" id="GO:0008270">
    <property type="term" value="F:zinc ion binding"/>
    <property type="evidence" value="ECO:0007669"/>
    <property type="project" value="UniProtKB-UniRule"/>
</dbReference>
<feature type="domain" description="C2H2-type" evidence="11">
    <location>
        <begin position="426"/>
        <end position="448"/>
    </location>
</feature>
<feature type="binding site" evidence="9">
    <location>
        <position position="63"/>
    </location>
    <ligand>
        <name>Zn(2+)</name>
        <dbReference type="ChEBI" id="CHEBI:29105"/>
    </ligand>
</feature>
<dbReference type="Pfam" id="PF00096">
    <property type="entry name" value="zf-C2H2"/>
    <property type="match status" value="2"/>
</dbReference>
<evidence type="ECO:0000259" key="11">
    <source>
        <dbReference type="PROSITE" id="PS50157"/>
    </source>
</evidence>
<keyword evidence="5 9" id="KW-0862">Zinc</keyword>
<evidence type="ECO:0000256" key="4">
    <source>
        <dbReference type="ARBA" id="ARBA00022771"/>
    </source>
</evidence>
<dbReference type="PROSITE" id="PS00028">
    <property type="entry name" value="ZINC_FINGER_C2H2_1"/>
    <property type="match status" value="7"/>
</dbReference>
<dbReference type="EMBL" id="CAJHNJ030000012">
    <property type="protein sequence ID" value="CAG9110466.1"/>
    <property type="molecule type" value="Genomic_DNA"/>
</dbReference>
<dbReference type="SUPFAM" id="SSF57667">
    <property type="entry name" value="beta-beta-alpha zinc fingers"/>
    <property type="match status" value="4"/>
</dbReference>
<feature type="domain" description="ZAD" evidence="12">
    <location>
        <begin position="12"/>
        <end position="90"/>
    </location>
</feature>
<dbReference type="Gene3D" id="3.30.160.60">
    <property type="entry name" value="Classic Zinc Finger"/>
    <property type="match status" value="4"/>
</dbReference>
<dbReference type="InterPro" id="IPR036236">
    <property type="entry name" value="Znf_C2H2_sf"/>
</dbReference>
<evidence type="ECO:0000256" key="5">
    <source>
        <dbReference type="ARBA" id="ARBA00022833"/>
    </source>
</evidence>
<dbReference type="Gene3D" id="3.40.1800.20">
    <property type="match status" value="1"/>
</dbReference>
<dbReference type="SUPFAM" id="SSF57716">
    <property type="entry name" value="Glucocorticoid receptor-like (DNA-binding domain)"/>
    <property type="match status" value="1"/>
</dbReference>
<feature type="binding site" evidence="9">
    <location>
        <position position="17"/>
    </location>
    <ligand>
        <name>Zn(2+)</name>
        <dbReference type="ChEBI" id="CHEBI:29105"/>
    </ligand>
</feature>
<dbReference type="PROSITE" id="PS50157">
    <property type="entry name" value="ZINC_FINGER_C2H2_2"/>
    <property type="match status" value="7"/>
</dbReference>
<protein>
    <submittedName>
        <fullName evidence="13">(diamondback moth) hypothetical protein</fullName>
    </submittedName>
</protein>
<gene>
    <name evidence="13" type="ORF">PLXY2_LOCUS4536</name>
</gene>
<dbReference type="SMART" id="SM00355">
    <property type="entry name" value="ZnF_C2H2"/>
    <property type="match status" value="8"/>
</dbReference>
<name>A0A8S4E5Z4_PLUXY</name>
<dbReference type="InterPro" id="IPR013087">
    <property type="entry name" value="Znf_C2H2_type"/>
</dbReference>
<dbReference type="PROSITE" id="PS51915">
    <property type="entry name" value="ZAD"/>
    <property type="match status" value="1"/>
</dbReference>
<evidence type="ECO:0000256" key="8">
    <source>
        <dbReference type="PROSITE-ProRule" id="PRU00042"/>
    </source>
</evidence>
<keyword evidence="14" id="KW-1185">Reference proteome</keyword>
<feature type="domain" description="C2H2-type" evidence="11">
    <location>
        <begin position="398"/>
        <end position="425"/>
    </location>
</feature>
<keyword evidence="7" id="KW-0539">Nucleus</keyword>